<dbReference type="Gene3D" id="6.20.50.160">
    <property type="match status" value="1"/>
</dbReference>
<dbReference type="InterPro" id="IPR009048">
    <property type="entry name" value="A-macroglobulin_rcpt-bd"/>
</dbReference>
<dbReference type="InterPro" id="IPR001599">
    <property type="entry name" value="Macroglobln_a2"/>
</dbReference>
<dbReference type="Gene3D" id="2.60.40.10">
    <property type="entry name" value="Immunoglobulins"/>
    <property type="match status" value="2"/>
</dbReference>
<dbReference type="PANTHER" id="PTHR11412:SF146">
    <property type="entry name" value="CD109 ANTIGEN"/>
    <property type="match status" value="1"/>
</dbReference>
<dbReference type="InterPro" id="IPR050473">
    <property type="entry name" value="A2M/Complement_sys"/>
</dbReference>
<dbReference type="Pfam" id="PF01835">
    <property type="entry name" value="MG2"/>
    <property type="match status" value="1"/>
</dbReference>
<evidence type="ECO:0000259" key="3">
    <source>
        <dbReference type="SMART" id="SM01360"/>
    </source>
</evidence>
<dbReference type="Gene3D" id="1.50.10.20">
    <property type="match status" value="1"/>
</dbReference>
<dbReference type="Gene3D" id="2.60.40.1940">
    <property type="match status" value="1"/>
</dbReference>
<protein>
    <recommendedName>
        <fullName evidence="7">CD109 antigen</fullName>
    </recommendedName>
</protein>
<dbReference type="Proteomes" id="UP000078046">
    <property type="component" value="Unassembled WGS sequence"/>
</dbReference>
<dbReference type="Pfam" id="PF07677">
    <property type="entry name" value="A2M_recep"/>
    <property type="match status" value="1"/>
</dbReference>
<dbReference type="Gene3D" id="2.60.40.690">
    <property type="entry name" value="Alpha-macroglobulin, receptor-binding domain"/>
    <property type="match status" value="1"/>
</dbReference>
<dbReference type="Pfam" id="PF07678">
    <property type="entry name" value="TED_complement"/>
    <property type="match status" value="1"/>
</dbReference>
<dbReference type="GO" id="GO:0004866">
    <property type="term" value="F:endopeptidase inhibitor activity"/>
    <property type="evidence" value="ECO:0007669"/>
    <property type="project" value="InterPro"/>
</dbReference>
<dbReference type="InterPro" id="IPR011626">
    <property type="entry name" value="Alpha-macroglobulin_TED"/>
</dbReference>
<dbReference type="GO" id="GO:0005615">
    <property type="term" value="C:extracellular space"/>
    <property type="evidence" value="ECO:0007669"/>
    <property type="project" value="InterPro"/>
</dbReference>
<evidence type="ECO:0000259" key="4">
    <source>
        <dbReference type="SMART" id="SM01361"/>
    </source>
</evidence>
<evidence type="ECO:0000256" key="1">
    <source>
        <dbReference type="ARBA" id="ARBA00023157"/>
    </source>
</evidence>
<keyword evidence="6" id="KW-1185">Reference proteome</keyword>
<dbReference type="EMBL" id="LWCA01000892">
    <property type="protein sequence ID" value="OAF66568.1"/>
    <property type="molecule type" value="Genomic_DNA"/>
</dbReference>
<evidence type="ECO:0000313" key="5">
    <source>
        <dbReference type="EMBL" id="OAF66568.1"/>
    </source>
</evidence>
<reference evidence="5 6" key="1">
    <citation type="submission" date="2016-04" db="EMBL/GenBank/DDBJ databases">
        <title>The genome of Intoshia linei affirms orthonectids as highly simplified spiralians.</title>
        <authorList>
            <person name="Mikhailov K.V."/>
            <person name="Slusarev G.S."/>
            <person name="Nikitin M.A."/>
            <person name="Logacheva M.D."/>
            <person name="Penin A."/>
            <person name="Aleoshin V."/>
            <person name="Panchin Y.V."/>
        </authorList>
    </citation>
    <scope>NUCLEOTIDE SEQUENCE [LARGE SCALE GENOMIC DNA]</scope>
    <source>
        <strain evidence="5">Intl2013</strain>
        <tissue evidence="5">Whole animal</tissue>
    </source>
</reference>
<dbReference type="SMART" id="SM01360">
    <property type="entry name" value="A2M"/>
    <property type="match status" value="1"/>
</dbReference>
<dbReference type="Pfam" id="PF07703">
    <property type="entry name" value="A2M_BRD"/>
    <property type="match status" value="1"/>
</dbReference>
<dbReference type="SMART" id="SM01361">
    <property type="entry name" value="A2M_recep"/>
    <property type="match status" value="1"/>
</dbReference>
<gene>
    <name evidence="5" type="ORF">A3Q56_05710</name>
</gene>
<dbReference type="OrthoDB" id="6359008at2759"/>
<dbReference type="SUPFAM" id="SSF49410">
    <property type="entry name" value="Alpha-macroglobulin receptor domain"/>
    <property type="match status" value="1"/>
</dbReference>
<dbReference type="InterPro" id="IPR036595">
    <property type="entry name" value="A-macroglobulin_rcpt-bd_sf"/>
</dbReference>
<keyword evidence="1" id="KW-1015">Disulfide bond</keyword>
<feature type="non-terminal residue" evidence="5">
    <location>
        <position position="1561"/>
    </location>
</feature>
<name>A0A177AX14_9BILA</name>
<evidence type="ECO:0000313" key="6">
    <source>
        <dbReference type="Proteomes" id="UP000078046"/>
    </source>
</evidence>
<dbReference type="Gene3D" id="2.60.40.1930">
    <property type="match status" value="3"/>
</dbReference>
<dbReference type="PANTHER" id="PTHR11412">
    <property type="entry name" value="MACROGLOBULIN / COMPLEMENT"/>
    <property type="match status" value="1"/>
</dbReference>
<dbReference type="InterPro" id="IPR002890">
    <property type="entry name" value="MG2"/>
</dbReference>
<dbReference type="SMART" id="SM01359">
    <property type="entry name" value="A2M_N_2"/>
    <property type="match status" value="1"/>
</dbReference>
<evidence type="ECO:0000259" key="2">
    <source>
        <dbReference type="SMART" id="SM01359"/>
    </source>
</evidence>
<accession>A0A177AX14</accession>
<proteinExistence type="predicted"/>
<comment type="caution">
    <text evidence="5">The sequence shown here is derived from an EMBL/GenBank/DDBJ whole genome shotgun (WGS) entry which is preliminary data.</text>
</comment>
<feature type="domain" description="Alpha-2-macroglobulin bait region" evidence="2">
    <location>
        <begin position="473"/>
        <end position="608"/>
    </location>
</feature>
<dbReference type="InterPro" id="IPR013783">
    <property type="entry name" value="Ig-like_fold"/>
</dbReference>
<sequence length="1561" mass="180380">MSYTPDYATTKTKFDLENFTSLGQFVFDKIRPLLCRDRYFILAPKRAQAGKIYEVRITLIDCWFPKIRVRATLSRDEISYADASDEFINGKTNRLQLMVPKTERLGSHHLLIEGFSMYNNMIDPFFRNTTSIIFDPMQAVVFIETNRKIYFAYERVNFRIMALTQALLPMSGSINIYVEDAEGNVVQRWLSKQLKMGIYENGFETAKPLNRGKWWIKAEAFGHTYSNWFHFQYFDFKLFEVNVTTPIYSFDTEYGIFVHVYAEQYDVGKPSAGNFTLTVEYENSAGQLSEKKIEKKVEYSDLSYPVFIFMDEIRSLHDTGIVGGRVKFTAIFTNWLMSKSDNGGSWTKIINDYININLIGPRYRTFKPPSLIEADFAIQRSDGTKFKSFYNRQVTIEIIRYAAQSFSSIGNSIGNSNKTIEKRLIPKSGIVRVKISTNYNERQIDIRLRHSGSNNEAVSVSFYKYFNPKYHYISITTSTHSPTVNDYISFTTTTNVIVKEVHYVVISKGSIVFGDSYNMAQEESTNSIDFTVSVSRLMAPFSRIFVYCFTTDGEILMDSINFFVKDPRLTNVELETNYGKDFSENTLELTVKGDSVGKVFLSSNDYELYRRNRYSFIDEKKVIETMEEYEADDDKPYKHTWYYDDDRFYENVYFTSPSAGLDVLTTINAAGLVVLTDANITQIPINSHCNATFNQGRCLDGQCFHLNNKCNDIVNCLIDGYDEIGCPRKHVDNYKYIREDNINYLFIISRFFSYSEWSWVSHFLKPDGMTQIRLNIPDTTNPYVIHGWIIHPRNGLQIVGKLVTISATRTFFTIAYAPTIIKRGEHLGIRLYMFNNWHNELEVMVTVYPGKGFNFVRVKYPGNEYPYITDYDNEIHRTFVRLPASTSYYIHIGVVPTIVSGSFNVKIVSDCVVNRDIENIEIKVRQEGVTSHDHATYLIDLVNQGSVVIPEFEIPIPEIYWRPDINYNLYVPGSEKAVVSIFGDVVSPGFTNDYLTIDEVINLPIICADGHLSELAFNLQTLKYLKSTDALRKEKLKTVLPHIQKLIMNQYAFMNKDGSYHQFRDVISKHLWVTQYALQILSKVAKSEWNEKIYVDTGVILKIANYILSNQNDRGCFCVDEPIYDRIVQPYSLLKNNTYSKWFIPLTASILISLTEAQPIIGYKSYIDLSAKYLYSKLKFLNDPYHVSITAYALHISKHSQAHQAFKILKTFKRPGEYSYWSNITISPSEIITINTKRYLQKRLDLDQLSEAITATAYGLKLYLANREFVEAIPIMRWIQSQRVIVIGFSGTQDTLIALEALTEYMLSETNRAIYHMRIDVESSSTPHMSHVVNFNYSNFADLWTANVPRAVGQIISRASGTGYALLQATYYWNVEHKWLVNNPIYPTYHLEMRKLIFTGRNASIMNVEICVGWRRLDLSEHSGMTVLIVELPSGFFMPTSEKTKIMLSKIPHIKRVDAKGVTATIIFEYLSHEEICVDFKFYRQFPVANISLQHSISLFDYYEHGLKNETLYETYQLHHQHICHVCGSYQCPFCSHYNASNLLQICYLLMFLVLIINMIP</sequence>
<dbReference type="SUPFAM" id="SSF48239">
    <property type="entry name" value="Terpenoid cyclases/Protein prenyltransferases"/>
    <property type="match status" value="1"/>
</dbReference>
<feature type="domain" description="Alpha-2-macroglobulin" evidence="3">
    <location>
        <begin position="758"/>
        <end position="847"/>
    </location>
</feature>
<feature type="domain" description="Alpha-macroglobulin receptor-binding" evidence="4">
    <location>
        <begin position="1423"/>
        <end position="1513"/>
    </location>
</feature>
<dbReference type="Gene3D" id="2.60.120.1540">
    <property type="match status" value="1"/>
</dbReference>
<dbReference type="InterPro" id="IPR008930">
    <property type="entry name" value="Terpenoid_cyclase/PrenylTrfase"/>
</dbReference>
<evidence type="ECO:0008006" key="7">
    <source>
        <dbReference type="Google" id="ProtNLM"/>
    </source>
</evidence>
<dbReference type="Pfam" id="PF00207">
    <property type="entry name" value="A2M"/>
    <property type="match status" value="1"/>
</dbReference>
<organism evidence="5 6">
    <name type="scientific">Intoshia linei</name>
    <dbReference type="NCBI Taxonomy" id="1819745"/>
    <lineage>
        <taxon>Eukaryota</taxon>
        <taxon>Metazoa</taxon>
        <taxon>Spiralia</taxon>
        <taxon>Lophotrochozoa</taxon>
        <taxon>Mesozoa</taxon>
        <taxon>Orthonectida</taxon>
        <taxon>Rhopaluridae</taxon>
        <taxon>Intoshia</taxon>
    </lineage>
</organism>
<dbReference type="InterPro" id="IPR011625">
    <property type="entry name" value="A2M_N_BRD"/>
</dbReference>